<evidence type="ECO:0000313" key="2">
    <source>
        <dbReference type="Proteomes" id="UP000230108"/>
    </source>
</evidence>
<dbReference type="AlphaFoldDB" id="A0A2M7QCD8"/>
<reference evidence="2" key="1">
    <citation type="submission" date="2017-09" db="EMBL/GenBank/DDBJ databases">
        <title>Depth-based differentiation of microbial function through sediment-hosted aquifers and enrichment of novel symbionts in the deep terrestrial subsurface.</title>
        <authorList>
            <person name="Probst A.J."/>
            <person name="Ladd B."/>
            <person name="Jarett J.K."/>
            <person name="Geller-Mcgrath D.E."/>
            <person name="Sieber C.M.K."/>
            <person name="Emerson J.B."/>
            <person name="Anantharaman K."/>
            <person name="Thomas B.C."/>
            <person name="Malmstrom R."/>
            <person name="Stieglmeier M."/>
            <person name="Klingl A."/>
            <person name="Woyke T."/>
            <person name="Ryan C.M."/>
            <person name="Banfield J.F."/>
        </authorList>
    </citation>
    <scope>NUCLEOTIDE SEQUENCE [LARGE SCALE GENOMIC DNA]</scope>
</reference>
<accession>A0A2M7QCD8</accession>
<comment type="caution">
    <text evidence="1">The sequence shown here is derived from an EMBL/GenBank/DDBJ whole genome shotgun (WGS) entry which is preliminary data.</text>
</comment>
<dbReference type="EMBL" id="PFLF01000075">
    <property type="protein sequence ID" value="PIY68891.1"/>
    <property type="molecule type" value="Genomic_DNA"/>
</dbReference>
<gene>
    <name evidence="1" type="ORF">COY90_03515</name>
</gene>
<name>A0A2M7QCD8_9BACT</name>
<sequence length="250" mass="28340">MKVELTSHPDVQMSTTSPNEMIKNALQSKLIGNLFSTQPQYLVSDWHKLPFRDYNNDAPDGGKTFASYFEITPHTDPQLPGDEKKWVSVAYADFSFSPANLEKAKYHIGRQLEEQRGAVIPSDLIKFSIPLTIDADEHSYGKLGMARLLISDEDDVIVTKHMRIGSSDQTVGEIIFEGTVKSVMDKLTKPSVRRATMREFSKLVQEPGDHYYSDEETNKILTELVGLINSQFSHRYKKPQNNKNREDGLT</sequence>
<protein>
    <submittedName>
        <fullName evidence="1">Uncharacterized protein</fullName>
    </submittedName>
</protein>
<organism evidence="1 2">
    <name type="scientific">Candidatus Roizmanbacteria bacterium CG_4_10_14_0_8_um_filter_39_9</name>
    <dbReference type="NCBI Taxonomy" id="1974829"/>
    <lineage>
        <taxon>Bacteria</taxon>
        <taxon>Candidatus Roizmaniibacteriota</taxon>
    </lineage>
</organism>
<evidence type="ECO:0000313" key="1">
    <source>
        <dbReference type="EMBL" id="PIY68891.1"/>
    </source>
</evidence>
<dbReference type="Proteomes" id="UP000230108">
    <property type="component" value="Unassembled WGS sequence"/>
</dbReference>
<proteinExistence type="predicted"/>